<dbReference type="PANTHER" id="PTHR12526">
    <property type="entry name" value="GLYCOSYLTRANSFERASE"/>
    <property type="match status" value="1"/>
</dbReference>
<comment type="caution">
    <text evidence="3">The sequence shown here is derived from an EMBL/GenBank/DDBJ whole genome shotgun (WGS) entry which is preliminary data.</text>
</comment>
<dbReference type="CDD" id="cd03801">
    <property type="entry name" value="GT4_PimA-like"/>
    <property type="match status" value="1"/>
</dbReference>
<protein>
    <recommendedName>
        <fullName evidence="4">Glycosyl transferase family 1 domain-containing protein</fullName>
    </recommendedName>
</protein>
<dbReference type="SUPFAM" id="SSF53756">
    <property type="entry name" value="UDP-Glycosyltransferase/glycogen phosphorylase"/>
    <property type="match status" value="1"/>
</dbReference>
<name>X0X5H0_9ZZZZ</name>
<evidence type="ECO:0000313" key="3">
    <source>
        <dbReference type="EMBL" id="GAG31913.1"/>
    </source>
</evidence>
<dbReference type="PANTHER" id="PTHR12526:SF510">
    <property type="entry name" value="D-INOSITOL 3-PHOSPHATE GLYCOSYLTRANSFERASE"/>
    <property type="match status" value="1"/>
</dbReference>
<dbReference type="EMBL" id="BARS01048013">
    <property type="protein sequence ID" value="GAG31913.1"/>
    <property type="molecule type" value="Genomic_DNA"/>
</dbReference>
<organism evidence="3">
    <name type="scientific">marine sediment metagenome</name>
    <dbReference type="NCBI Taxonomy" id="412755"/>
    <lineage>
        <taxon>unclassified sequences</taxon>
        <taxon>metagenomes</taxon>
        <taxon>ecological metagenomes</taxon>
    </lineage>
</organism>
<evidence type="ECO:0008006" key="4">
    <source>
        <dbReference type="Google" id="ProtNLM"/>
    </source>
</evidence>
<evidence type="ECO:0000256" key="1">
    <source>
        <dbReference type="ARBA" id="ARBA00022676"/>
    </source>
</evidence>
<keyword evidence="2" id="KW-0808">Transferase</keyword>
<dbReference type="Pfam" id="PF13692">
    <property type="entry name" value="Glyco_trans_1_4"/>
    <property type="match status" value="1"/>
</dbReference>
<dbReference type="Gene3D" id="3.40.50.2000">
    <property type="entry name" value="Glycogen Phosphorylase B"/>
    <property type="match status" value="1"/>
</dbReference>
<evidence type="ECO:0000256" key="2">
    <source>
        <dbReference type="ARBA" id="ARBA00022679"/>
    </source>
</evidence>
<gene>
    <name evidence="3" type="ORF">S01H1_72037</name>
</gene>
<keyword evidence="1" id="KW-0328">Glycosyltransferase</keyword>
<accession>X0X5H0</accession>
<feature type="non-terminal residue" evidence="3">
    <location>
        <position position="1"/>
    </location>
</feature>
<dbReference type="GO" id="GO:0016757">
    <property type="term" value="F:glycosyltransferase activity"/>
    <property type="evidence" value="ECO:0007669"/>
    <property type="project" value="UniProtKB-KW"/>
</dbReference>
<sequence length="152" mass="17124">RDRQRPDARLVIVGRDTPEGYQRIAALRDVGNRVVFVGWTPEIFEWYAAADAVVLLSWYDPCSRVVLEAARWGIPSMTTRFNGAAEAFGDAGCIVVDSPKDVRAVVDGLDELADPDRRERHAEACREIADQLSMERHVERLVEVYAEAPRLE</sequence>
<dbReference type="AlphaFoldDB" id="X0X5H0"/>
<proteinExistence type="predicted"/>
<reference evidence="3" key="1">
    <citation type="journal article" date="2014" name="Front. Microbiol.">
        <title>High frequency of phylogenetically diverse reductive dehalogenase-homologous genes in deep subseafloor sedimentary metagenomes.</title>
        <authorList>
            <person name="Kawai M."/>
            <person name="Futagami T."/>
            <person name="Toyoda A."/>
            <person name="Takaki Y."/>
            <person name="Nishi S."/>
            <person name="Hori S."/>
            <person name="Arai W."/>
            <person name="Tsubouchi T."/>
            <person name="Morono Y."/>
            <person name="Uchiyama I."/>
            <person name="Ito T."/>
            <person name="Fujiyama A."/>
            <person name="Inagaki F."/>
            <person name="Takami H."/>
        </authorList>
    </citation>
    <scope>NUCLEOTIDE SEQUENCE</scope>
    <source>
        <strain evidence="3">Expedition CK06-06</strain>
    </source>
</reference>